<comment type="subcellular location">
    <subcellularLocation>
        <location evidence="1">Membrane</location>
        <topology evidence="1">Multi-pass membrane protein</topology>
    </subcellularLocation>
</comment>
<dbReference type="EMBL" id="AFBI03000018">
    <property type="protein sequence ID" value="EJW04457.1"/>
    <property type="molecule type" value="Genomic_DNA"/>
</dbReference>
<dbReference type="OMA" id="PYWERTH"/>
<feature type="domain" description="RING-type" evidence="8">
    <location>
        <begin position="228"/>
        <end position="271"/>
    </location>
</feature>
<dbReference type="SUPFAM" id="SSF57850">
    <property type="entry name" value="RING/U-box"/>
    <property type="match status" value="1"/>
</dbReference>
<reference evidence="10" key="2">
    <citation type="submission" date="2015-07" db="EMBL/GenBank/DDBJ databases">
        <title>Contrasting host-pathogen interactions and genome evolution in two generalist and specialist microsporidian pathogens of mosquitoes.</title>
        <authorList>
            <consortium name="The Broad Institute Genomics Platform"/>
            <consortium name="The Broad Institute Genome Sequencing Center for Infectious Disease"/>
            <person name="Cuomo C.A."/>
            <person name="Sanscrainte N.D."/>
            <person name="Goldberg J.M."/>
            <person name="Heiman D."/>
            <person name="Young S."/>
            <person name="Zeng Q."/>
            <person name="Becnel J.J."/>
            <person name="Birren B.W."/>
        </authorList>
    </citation>
    <scope>NUCLEOTIDE SEQUENCE [LARGE SCALE GENOMIC DNA]</scope>
    <source>
        <strain evidence="10">USNM 41457</strain>
    </source>
</reference>
<gene>
    <name evidence="9" type="ORF">EDEG_01327</name>
</gene>
<keyword evidence="6" id="KW-0862">Zinc</keyword>
<feature type="transmembrane region" description="Helical" evidence="7">
    <location>
        <begin position="150"/>
        <end position="171"/>
    </location>
</feature>
<comment type="caution">
    <text evidence="9">The sequence shown here is derived from an EMBL/GenBank/DDBJ whole genome shotgun (WGS) entry which is preliminary data.</text>
</comment>
<evidence type="ECO:0000313" key="10">
    <source>
        <dbReference type="Proteomes" id="UP000003163"/>
    </source>
</evidence>
<dbReference type="GO" id="GO:0036503">
    <property type="term" value="P:ERAD pathway"/>
    <property type="evidence" value="ECO:0007669"/>
    <property type="project" value="TreeGrafter"/>
</dbReference>
<dbReference type="Gene3D" id="3.30.40.10">
    <property type="entry name" value="Zinc/RING finger domain, C3HC4 (zinc finger)"/>
    <property type="match status" value="1"/>
</dbReference>
<reference evidence="9 10" key="1">
    <citation type="submission" date="2011-08" db="EMBL/GenBank/DDBJ databases">
        <authorList>
            <person name="Liu Z.J."/>
            <person name="Shi F.L."/>
            <person name="Lu J.Q."/>
            <person name="Li M."/>
            <person name="Wang Z.L."/>
        </authorList>
    </citation>
    <scope>NUCLEOTIDE SEQUENCE [LARGE SCALE GENOMIC DNA]</scope>
    <source>
        <strain evidence="9 10">USNM 41457</strain>
    </source>
</reference>
<dbReference type="Proteomes" id="UP000003163">
    <property type="component" value="Unassembled WGS sequence"/>
</dbReference>
<dbReference type="GO" id="GO:0000139">
    <property type="term" value="C:Golgi membrane"/>
    <property type="evidence" value="ECO:0007669"/>
    <property type="project" value="TreeGrafter"/>
</dbReference>
<evidence type="ECO:0000256" key="5">
    <source>
        <dbReference type="ARBA" id="ARBA00023136"/>
    </source>
</evidence>
<keyword evidence="10" id="KW-1185">Reference proteome</keyword>
<dbReference type="GO" id="GO:0005789">
    <property type="term" value="C:endoplasmic reticulum membrane"/>
    <property type="evidence" value="ECO:0007669"/>
    <property type="project" value="TreeGrafter"/>
</dbReference>
<dbReference type="InterPro" id="IPR013083">
    <property type="entry name" value="Znf_RING/FYVE/PHD"/>
</dbReference>
<evidence type="ECO:0000259" key="8">
    <source>
        <dbReference type="PROSITE" id="PS50089"/>
    </source>
</evidence>
<accession>J9DT16</accession>
<dbReference type="InterPro" id="IPR040176">
    <property type="entry name" value="RNF121/RNF175"/>
</dbReference>
<evidence type="ECO:0000256" key="6">
    <source>
        <dbReference type="PROSITE-ProRule" id="PRU00175"/>
    </source>
</evidence>
<proteinExistence type="predicted"/>
<dbReference type="InterPro" id="IPR001841">
    <property type="entry name" value="Znf_RING"/>
</dbReference>
<feature type="transmembrane region" description="Helical" evidence="7">
    <location>
        <begin position="177"/>
        <end position="194"/>
    </location>
</feature>
<evidence type="ECO:0000256" key="3">
    <source>
        <dbReference type="ARBA" id="ARBA00022723"/>
    </source>
</evidence>
<sequence>MSILREKNNDADEINEPSDIIVLSSKPVRINRIMTLGSLAGKPILKEILIIETEATPARIFSILMTILVYFIIIQCVYFVCNKNYPRICKAVTTVSLLSLPLFRAFYFHDFIFLNLFCIYMLIMIKVIFDSTRRPIRAETPRRVYFTFKILFRLSYLGTLLGIAVLFISFFGNFSSLIIISLKILCIALYFGLITRETTESISGVMAHNIGYYSVDGMPDKKHTDGVCAVCGLEISADKKTITLKCSHTYHEDCIKGWLFMGKKGFCASCRENVDLMGIKQDFWESSENLYSMLVDTLKCFIVSFTFMPLIYIFKPR</sequence>
<dbReference type="VEuPathDB" id="MicrosporidiaDB:EDEG_01327"/>
<dbReference type="Pfam" id="PF13639">
    <property type="entry name" value="zf-RING_2"/>
    <property type="match status" value="1"/>
</dbReference>
<dbReference type="OrthoDB" id="8062037at2759"/>
<evidence type="ECO:0000256" key="1">
    <source>
        <dbReference type="ARBA" id="ARBA00004141"/>
    </source>
</evidence>
<evidence type="ECO:0000256" key="7">
    <source>
        <dbReference type="SAM" id="Phobius"/>
    </source>
</evidence>
<dbReference type="PANTHER" id="PTHR13407">
    <property type="entry name" value="RNF121 PROTEIN"/>
    <property type="match status" value="1"/>
</dbReference>
<feature type="transmembrane region" description="Helical" evidence="7">
    <location>
        <begin position="60"/>
        <end position="81"/>
    </location>
</feature>
<dbReference type="HOGENOM" id="CLU_055016_0_0_1"/>
<keyword evidence="2 7" id="KW-0812">Transmembrane</keyword>
<dbReference type="GO" id="GO:0061630">
    <property type="term" value="F:ubiquitin protein ligase activity"/>
    <property type="evidence" value="ECO:0007669"/>
    <property type="project" value="TreeGrafter"/>
</dbReference>
<protein>
    <recommendedName>
        <fullName evidence="8">RING-type domain-containing protein</fullName>
    </recommendedName>
</protein>
<dbReference type="PANTHER" id="PTHR13407:SF0">
    <property type="entry name" value="FI05221P"/>
    <property type="match status" value="1"/>
</dbReference>
<feature type="transmembrane region" description="Helical" evidence="7">
    <location>
        <begin position="290"/>
        <end position="314"/>
    </location>
</feature>
<name>J9DT16_EDHAE</name>
<evidence type="ECO:0000313" key="9">
    <source>
        <dbReference type="EMBL" id="EJW04457.1"/>
    </source>
</evidence>
<keyword evidence="6" id="KW-0863">Zinc-finger</keyword>
<dbReference type="AlphaFoldDB" id="J9DT16"/>
<keyword evidence="3" id="KW-0479">Metal-binding</keyword>
<dbReference type="SMART" id="SM00184">
    <property type="entry name" value="RING"/>
    <property type="match status" value="1"/>
</dbReference>
<organism evidence="9 10">
    <name type="scientific">Edhazardia aedis (strain USNM 41457)</name>
    <name type="common">Microsporidian parasite</name>
    <dbReference type="NCBI Taxonomy" id="1003232"/>
    <lineage>
        <taxon>Eukaryota</taxon>
        <taxon>Fungi</taxon>
        <taxon>Fungi incertae sedis</taxon>
        <taxon>Microsporidia</taxon>
        <taxon>Edhazardia</taxon>
    </lineage>
</organism>
<evidence type="ECO:0000256" key="2">
    <source>
        <dbReference type="ARBA" id="ARBA00022692"/>
    </source>
</evidence>
<dbReference type="GO" id="GO:0008270">
    <property type="term" value="F:zinc ion binding"/>
    <property type="evidence" value="ECO:0007669"/>
    <property type="project" value="UniProtKB-KW"/>
</dbReference>
<evidence type="ECO:0000256" key="4">
    <source>
        <dbReference type="ARBA" id="ARBA00022989"/>
    </source>
</evidence>
<keyword evidence="4 7" id="KW-1133">Transmembrane helix</keyword>
<dbReference type="PROSITE" id="PS50089">
    <property type="entry name" value="ZF_RING_2"/>
    <property type="match status" value="1"/>
</dbReference>
<feature type="transmembrane region" description="Helical" evidence="7">
    <location>
        <begin position="112"/>
        <end position="129"/>
    </location>
</feature>
<keyword evidence="5 7" id="KW-0472">Membrane</keyword>
<dbReference type="InParanoid" id="J9DT16"/>